<evidence type="ECO:0000256" key="3">
    <source>
        <dbReference type="ARBA" id="ARBA00022452"/>
    </source>
</evidence>
<keyword evidence="6 7" id="KW-0998">Cell outer membrane</keyword>
<keyword evidence="4 7" id="KW-0812">Transmembrane</keyword>
<dbReference type="GO" id="GO:0009279">
    <property type="term" value="C:cell outer membrane"/>
    <property type="evidence" value="ECO:0007669"/>
    <property type="project" value="UniProtKB-SubCell"/>
</dbReference>
<organism evidence="10 11">
    <name type="scientific">Sphingobacterium yanglingense</name>
    <dbReference type="NCBI Taxonomy" id="1437280"/>
    <lineage>
        <taxon>Bacteria</taxon>
        <taxon>Pseudomonadati</taxon>
        <taxon>Bacteroidota</taxon>
        <taxon>Sphingobacteriia</taxon>
        <taxon>Sphingobacteriales</taxon>
        <taxon>Sphingobacteriaceae</taxon>
        <taxon>Sphingobacterium</taxon>
    </lineage>
</organism>
<gene>
    <name evidence="10" type="ORF">CLV99_4710</name>
</gene>
<dbReference type="SUPFAM" id="SSF56935">
    <property type="entry name" value="Porins"/>
    <property type="match status" value="1"/>
</dbReference>
<dbReference type="OrthoDB" id="9768177at2"/>
<keyword evidence="2 7" id="KW-0813">Transport</keyword>
<dbReference type="Gene3D" id="2.170.130.10">
    <property type="entry name" value="TonB-dependent receptor, plug domain"/>
    <property type="match status" value="1"/>
</dbReference>
<dbReference type="Gene3D" id="2.40.170.20">
    <property type="entry name" value="TonB-dependent receptor, beta-barrel domain"/>
    <property type="match status" value="1"/>
</dbReference>
<dbReference type="AlphaFoldDB" id="A0A4R6W1J2"/>
<evidence type="ECO:0000313" key="10">
    <source>
        <dbReference type="EMBL" id="TDQ72247.1"/>
    </source>
</evidence>
<evidence type="ECO:0000256" key="1">
    <source>
        <dbReference type="ARBA" id="ARBA00004571"/>
    </source>
</evidence>
<comment type="caution">
    <text evidence="10">The sequence shown here is derived from an EMBL/GenBank/DDBJ whole genome shotgun (WGS) entry which is preliminary data.</text>
</comment>
<dbReference type="InterPro" id="IPR011662">
    <property type="entry name" value="Secretin/TonB_short_N"/>
</dbReference>
<dbReference type="InterPro" id="IPR039426">
    <property type="entry name" value="TonB-dep_rcpt-like"/>
</dbReference>
<dbReference type="Pfam" id="PF07660">
    <property type="entry name" value="STN"/>
    <property type="match status" value="1"/>
</dbReference>
<dbReference type="InterPro" id="IPR023996">
    <property type="entry name" value="TonB-dep_OMP_SusC/RagA"/>
</dbReference>
<dbReference type="Gene3D" id="2.60.40.1120">
    <property type="entry name" value="Carboxypeptidase-like, regulatory domain"/>
    <property type="match status" value="1"/>
</dbReference>
<evidence type="ECO:0000256" key="4">
    <source>
        <dbReference type="ARBA" id="ARBA00022692"/>
    </source>
</evidence>
<dbReference type="SUPFAM" id="SSF49464">
    <property type="entry name" value="Carboxypeptidase regulatory domain-like"/>
    <property type="match status" value="1"/>
</dbReference>
<keyword evidence="3 7" id="KW-1134">Transmembrane beta strand</keyword>
<reference evidence="10 11" key="1">
    <citation type="submission" date="2019-03" db="EMBL/GenBank/DDBJ databases">
        <title>Genomic Encyclopedia of Archaeal and Bacterial Type Strains, Phase II (KMG-II): from individual species to whole genera.</title>
        <authorList>
            <person name="Goeker M."/>
        </authorList>
    </citation>
    <scope>NUCLEOTIDE SEQUENCE [LARGE SCALE GENOMIC DNA]</scope>
    <source>
        <strain evidence="10 11">DSM 28353</strain>
    </source>
</reference>
<comment type="similarity">
    <text evidence="7">Belongs to the TonB-dependent receptor family.</text>
</comment>
<evidence type="ECO:0000259" key="9">
    <source>
        <dbReference type="Pfam" id="PF07715"/>
    </source>
</evidence>
<dbReference type="Pfam" id="PF07715">
    <property type="entry name" value="Plug"/>
    <property type="match status" value="1"/>
</dbReference>
<dbReference type="InterPro" id="IPR036942">
    <property type="entry name" value="Beta-barrel_TonB_sf"/>
</dbReference>
<protein>
    <submittedName>
        <fullName evidence="10">TonB-linked SusC/RagA family outer membrane protein</fullName>
    </submittedName>
</protein>
<accession>A0A4R6W1J2</accession>
<dbReference type="InterPro" id="IPR037066">
    <property type="entry name" value="Plug_dom_sf"/>
</dbReference>
<feature type="domain" description="TonB-dependent receptor plug" evidence="9">
    <location>
        <begin position="230"/>
        <end position="343"/>
    </location>
</feature>
<name>A0A4R6W1J2_9SPHI</name>
<evidence type="ECO:0000256" key="6">
    <source>
        <dbReference type="ARBA" id="ARBA00023237"/>
    </source>
</evidence>
<dbReference type="Pfam" id="PF13715">
    <property type="entry name" value="CarbopepD_reg_2"/>
    <property type="match status" value="1"/>
</dbReference>
<comment type="subcellular location">
    <subcellularLocation>
        <location evidence="1 7">Cell outer membrane</location>
        <topology evidence="1 7">Multi-pass membrane protein</topology>
    </subcellularLocation>
</comment>
<evidence type="ECO:0000256" key="7">
    <source>
        <dbReference type="PROSITE-ProRule" id="PRU01360"/>
    </source>
</evidence>
<sequence length="1243" mass="138896">MYKFFITKYGGRDSYASIGRVIRIMKLSVLFLLIGIFQLQAVTLAQRISLRADRISLERTFGEIKKQTGYDFVYDESLIKQVAPLNLNIQNKSLDETLQHILSAHQLSYSITDKIVTVKRKESKKEAITTDQRQQGIIVGTVLDEKGNPLVGVTIVIEGKDKGTQTDSKGGFRIEAAIGDRLNCRLLGYYHEIKSIDKYGSGIIVVLKNRVEDLDAVNVVNTGYQKISKERSAGSYSNPDMAVIADRSSSMNILQRLDGLVPGLTVNTAPGTNNPLLIRGLSTIGIEGTYGDYQGTNRNPLYVVDGIAIDDISNINPQDVENITVLKDATAASIWGARASNGVIVITTKKGGFSERLHINYNAFMNFQGKPDLDYIPTLSSAQFIQAAKEMFNPVLYPWSQISASTGSGSSGIAPHEQILYDQYRGIITQAQADRSLDSLSSLNNHQQIKDLFYRNASVMNHSLSLRGGGQKHSFYGSAAYTNTVSPRPGEANDTYKINLRQDFKFNNWLQMYLITDLTNNTSSAKRTQTIDYRFYPYQLFKDANGNPIATPYIGYGSESVRANWESLSGVDLNYIPLNEMDYGFTKNNGWNARITTGAKIDLYKGLRFEGVYGYIKGTNRRTSYDDAKSYLNRTELAEFTTVPSPGAAPKHILPTTGGTYSAYQNNMQNWTVRNQLIYDQDWADRMHQLTILVGQEAQSQLFLTNESKVRGYDLDLQTYAYLDYERLRTSGVANPVIANNLGKSILWDVPFRQTETEIRFTSYYGNLGYTLNRKYTLNGSWRVDKSNLFGMDKSAQNRLVWSAGAKWILSEEEFAKNWNWTNNLALRATYGITGNSPLPGTASSYDILMAQNSGFLMNGKGLRIATAANPKLTWESTKTLNLGVDFSILDSRIFGSIDWYGKKTENLLGMMTVNGFTGYSSIVGNYGDMQNNGIEFNINSINIRKNNFSWSTGLVLAYNKNKITQLNDPTALTTGSQKINASYATGYSAFSLFAYEYAGLDNIGDPQIRLADGSITKTRSVATPEDILYMGTFQPIWSGGLTNTFRYKDFTLAANASFNLGHAMRRDVGPNHILEGYYAGRMTKHRNVLSGSSQSGFTGGQLHPDFLDRWRKPGDEAFTNVPAYVPNQSESDSRRDADYYRKGDINVVSASYIKLRDITLSYRLPETVCRKIKTDDISLRLQVSNIMLWKANSYNIDPEFHDAHSGLRTPTASQLYAVDQMVHTQNYRFGQGSVTFGVNVNF</sequence>
<dbReference type="EMBL" id="SNYV01000020">
    <property type="protein sequence ID" value="TDQ72247.1"/>
    <property type="molecule type" value="Genomic_DNA"/>
</dbReference>
<dbReference type="NCBIfam" id="TIGR04057">
    <property type="entry name" value="SusC_RagA_signa"/>
    <property type="match status" value="1"/>
</dbReference>
<dbReference type="InterPro" id="IPR023997">
    <property type="entry name" value="TonB-dep_OMP_SusC/RagA_CS"/>
</dbReference>
<dbReference type="Proteomes" id="UP000295292">
    <property type="component" value="Unassembled WGS sequence"/>
</dbReference>
<feature type="domain" description="Secretin/TonB short N-terminal" evidence="8">
    <location>
        <begin position="70"/>
        <end position="121"/>
    </location>
</feature>
<keyword evidence="5 7" id="KW-0472">Membrane</keyword>
<dbReference type="NCBIfam" id="TIGR04056">
    <property type="entry name" value="OMP_RagA_SusC"/>
    <property type="match status" value="1"/>
</dbReference>
<dbReference type="InterPro" id="IPR012910">
    <property type="entry name" value="Plug_dom"/>
</dbReference>
<evidence type="ECO:0000313" key="11">
    <source>
        <dbReference type="Proteomes" id="UP000295292"/>
    </source>
</evidence>
<evidence type="ECO:0000256" key="2">
    <source>
        <dbReference type="ARBA" id="ARBA00022448"/>
    </source>
</evidence>
<keyword evidence="11" id="KW-1185">Reference proteome</keyword>
<dbReference type="InterPro" id="IPR008969">
    <property type="entry name" value="CarboxyPept-like_regulatory"/>
</dbReference>
<evidence type="ECO:0000256" key="5">
    <source>
        <dbReference type="ARBA" id="ARBA00023136"/>
    </source>
</evidence>
<evidence type="ECO:0000259" key="8">
    <source>
        <dbReference type="Pfam" id="PF07660"/>
    </source>
</evidence>
<proteinExistence type="inferred from homology"/>
<dbReference type="PROSITE" id="PS52016">
    <property type="entry name" value="TONB_DEPENDENT_REC_3"/>
    <property type="match status" value="1"/>
</dbReference>